<evidence type="ECO:0000259" key="3">
    <source>
        <dbReference type="SMART" id="SM00943"/>
    </source>
</evidence>
<dbReference type="OrthoDB" id="3218228at2"/>
<proteinExistence type="predicted"/>
<dbReference type="SUPFAM" id="SSF56747">
    <property type="entry name" value="Prim-pol domain"/>
    <property type="match status" value="1"/>
</dbReference>
<evidence type="ECO:0000313" key="5">
    <source>
        <dbReference type="Proteomes" id="UP000315730"/>
    </source>
</evidence>
<dbReference type="InterPro" id="IPR015330">
    <property type="entry name" value="DNA_primase/pol_bifunc_N"/>
</dbReference>
<evidence type="ECO:0000313" key="4">
    <source>
        <dbReference type="EMBL" id="GEC99349.1"/>
    </source>
</evidence>
<accession>A0A4Y4D5V0</accession>
<feature type="region of interest" description="Disordered" evidence="1">
    <location>
        <begin position="1"/>
        <end position="23"/>
    </location>
</feature>
<evidence type="ECO:0000256" key="1">
    <source>
        <dbReference type="SAM" id="MobiDB-lite"/>
    </source>
</evidence>
<dbReference type="SMART" id="SM00943">
    <property type="entry name" value="Prim-Pol"/>
    <property type="match status" value="1"/>
</dbReference>
<keyword evidence="5" id="KW-1185">Reference proteome</keyword>
<dbReference type="CDD" id="cd04859">
    <property type="entry name" value="Prim_Pol"/>
    <property type="match status" value="1"/>
</dbReference>
<dbReference type="RefSeq" id="WP_141269570.1">
    <property type="nucleotide sequence ID" value="NZ_BJNW01000012.1"/>
</dbReference>
<evidence type="ECO:0000259" key="2">
    <source>
        <dbReference type="SMART" id="SM00942"/>
    </source>
</evidence>
<dbReference type="InterPro" id="IPR014820">
    <property type="entry name" value="PriCT_1"/>
</dbReference>
<evidence type="ECO:0008006" key="6">
    <source>
        <dbReference type="Google" id="ProtNLM"/>
    </source>
</evidence>
<protein>
    <recommendedName>
        <fullName evidence="6">DNA primase/polymerase bifunctional N-terminal domain-containing protein</fullName>
    </recommendedName>
</protein>
<feature type="domain" description="Primase C-terminal 1" evidence="2">
    <location>
        <begin position="230"/>
        <end position="293"/>
    </location>
</feature>
<name>A0A4Y4D5V0_KOCVA</name>
<dbReference type="Proteomes" id="UP000315730">
    <property type="component" value="Unassembled WGS sequence"/>
</dbReference>
<dbReference type="AlphaFoldDB" id="A0A4Y4D5V0"/>
<reference evidence="4 5" key="1">
    <citation type="submission" date="2019-06" db="EMBL/GenBank/DDBJ databases">
        <title>Whole genome shotgun sequence of Kocuria varians NBRC 15358.</title>
        <authorList>
            <person name="Hosoyama A."/>
            <person name="Uohara A."/>
            <person name="Ohji S."/>
            <person name="Ichikawa N."/>
        </authorList>
    </citation>
    <scope>NUCLEOTIDE SEQUENCE [LARGE SCALE GENOMIC DNA]</scope>
    <source>
        <strain evidence="4 5">NBRC 15358</strain>
    </source>
</reference>
<sequence length="301" mass="32419">MTAKKNPQAGDLGASKNDLPNHHQSTRDHLYALAIHGFHLLPLIPGEKRPAITDWEKRSTVAPAQLDRWPKDAGVGIACGRSGLVVIDCDSHGSTPPPEWDRPGIRDGVDVFADLWSRHSPNVSMFDTFTVTTPSGGLHLYFRAPVGSRIRNRTGVEWQVDVRARGGYACGPGTNLKQGTYTPAGDPGKLLPLPQWLHDMLAPQEPAQRRPMPVAPPTRSQADRRVAGLLRTVSTAPEGQRNSTLNWAAWQLAQDGLLTQEYATALLHAAETAGLPQAEAIRTIRSAATPRGASTRGGAAA</sequence>
<dbReference type="Pfam" id="PF09250">
    <property type="entry name" value="Prim-Pol"/>
    <property type="match status" value="1"/>
</dbReference>
<comment type="caution">
    <text evidence="4">The sequence shown here is derived from an EMBL/GenBank/DDBJ whole genome shotgun (WGS) entry which is preliminary data.</text>
</comment>
<dbReference type="EMBL" id="BJNW01000012">
    <property type="protein sequence ID" value="GEC99349.1"/>
    <property type="molecule type" value="Genomic_DNA"/>
</dbReference>
<gene>
    <name evidence="4" type="ORF">KVA01_15040</name>
</gene>
<feature type="domain" description="DNA primase/polymerase bifunctional N-terminal" evidence="3">
    <location>
        <begin position="30"/>
        <end position="197"/>
    </location>
</feature>
<dbReference type="SMART" id="SM00942">
    <property type="entry name" value="PriCT_1"/>
    <property type="match status" value="1"/>
</dbReference>
<organism evidence="4 5">
    <name type="scientific">Kocuria varians</name>
    <name type="common">Micrococcus varians</name>
    <dbReference type="NCBI Taxonomy" id="1272"/>
    <lineage>
        <taxon>Bacteria</taxon>
        <taxon>Bacillati</taxon>
        <taxon>Actinomycetota</taxon>
        <taxon>Actinomycetes</taxon>
        <taxon>Micrococcales</taxon>
        <taxon>Micrococcaceae</taxon>
        <taxon>Kocuria</taxon>
    </lineage>
</organism>
<dbReference type="STRING" id="1272.GCA_900014985_02470"/>